<evidence type="ECO:0000313" key="2">
    <source>
        <dbReference type="Proteomes" id="UP000199137"/>
    </source>
</evidence>
<reference evidence="1 2" key="1">
    <citation type="submission" date="2016-10" db="EMBL/GenBank/DDBJ databases">
        <authorList>
            <person name="de Groot N.N."/>
        </authorList>
    </citation>
    <scope>NUCLEOTIDE SEQUENCE [LARGE SCALE GENOMIC DNA]</scope>
    <source>
        <strain evidence="1 2">DSM 44637</strain>
    </source>
</reference>
<proteinExistence type="predicted"/>
<name>A0A1I6AR29_9PSEU</name>
<dbReference type="AlphaFoldDB" id="A0A1I6AR29"/>
<evidence type="ECO:0000313" key="1">
    <source>
        <dbReference type="EMBL" id="SFQ71039.1"/>
    </source>
</evidence>
<dbReference type="STRING" id="112413.SAMN05421854_12086"/>
<organism evidence="1 2">
    <name type="scientific">Amycolatopsis rubida</name>
    <dbReference type="NCBI Taxonomy" id="112413"/>
    <lineage>
        <taxon>Bacteria</taxon>
        <taxon>Bacillati</taxon>
        <taxon>Actinomycetota</taxon>
        <taxon>Actinomycetes</taxon>
        <taxon>Pseudonocardiales</taxon>
        <taxon>Pseudonocardiaceae</taxon>
        <taxon>Amycolatopsis</taxon>
    </lineage>
</organism>
<protein>
    <submittedName>
        <fullName evidence="1">Uncharacterized protein</fullName>
    </submittedName>
</protein>
<gene>
    <name evidence="1" type="ORF">SAMN05421854_12086</name>
</gene>
<dbReference type="EMBL" id="FOWC01000020">
    <property type="protein sequence ID" value="SFQ71039.1"/>
    <property type="molecule type" value="Genomic_DNA"/>
</dbReference>
<accession>A0A1I6AR29</accession>
<sequence>MQAGELAHGELVTDDVAEILQTSRSIRCGACR</sequence>
<dbReference type="Proteomes" id="UP000199137">
    <property type="component" value="Unassembled WGS sequence"/>
</dbReference>